<dbReference type="InterPro" id="IPR010316">
    <property type="entry name" value="AlkA_N"/>
</dbReference>
<dbReference type="GO" id="GO:0008725">
    <property type="term" value="F:DNA-3-methyladenine glycosylase activity"/>
    <property type="evidence" value="ECO:0007669"/>
    <property type="project" value="TreeGrafter"/>
</dbReference>
<dbReference type="InterPro" id="IPR003265">
    <property type="entry name" value="HhH-GPD_domain"/>
</dbReference>
<dbReference type="GO" id="GO:0043565">
    <property type="term" value="F:sequence-specific DNA binding"/>
    <property type="evidence" value="ECO:0007669"/>
    <property type="project" value="InterPro"/>
</dbReference>
<dbReference type="GO" id="GO:0032993">
    <property type="term" value="C:protein-DNA complex"/>
    <property type="evidence" value="ECO:0007669"/>
    <property type="project" value="TreeGrafter"/>
</dbReference>
<evidence type="ECO:0000256" key="7">
    <source>
        <dbReference type="ARBA" id="ARBA00022763"/>
    </source>
</evidence>
<gene>
    <name evidence="16" type="primary">alkA</name>
    <name evidence="15" type="ORF">MmonteBS_41530</name>
    <name evidence="16" type="ORF">NJB18185_40040</name>
</gene>
<keyword evidence="12" id="KW-0804">Transcription</keyword>
<dbReference type="GO" id="GO:0032131">
    <property type="term" value="F:alkylated DNA binding"/>
    <property type="evidence" value="ECO:0007669"/>
    <property type="project" value="TreeGrafter"/>
</dbReference>
<reference evidence="17" key="2">
    <citation type="submission" date="2018-04" db="EMBL/GenBank/DDBJ databases">
        <title>Draft genome sequence of Mycobacterium montefiorense isolated from Japanese black salamander.</title>
        <authorList>
            <person name="Fukano H."/>
            <person name="Yoshida M."/>
            <person name="Shimizu A."/>
            <person name="Iwao H."/>
            <person name="Kurata O."/>
            <person name="Katayama Y."/>
            <person name="Omatsu T."/>
            <person name="Mizutani T."/>
            <person name="Wada S."/>
            <person name="Hoshino Y."/>
        </authorList>
    </citation>
    <scope>NUCLEOTIDE SEQUENCE [LARGE SCALE GENOMIC DNA]</scope>
    <source>
        <strain evidence="17">BS</strain>
    </source>
</reference>
<name>A0AA37PT31_9MYCO</name>
<protein>
    <recommendedName>
        <fullName evidence="3">DNA-3-methyladenine glycosylase II</fullName>
        <ecNumber evidence="3">3.2.2.21</ecNumber>
    </recommendedName>
</protein>
<dbReference type="CDD" id="cd00056">
    <property type="entry name" value="ENDO3c"/>
    <property type="match status" value="1"/>
</dbReference>
<dbReference type="FunFam" id="3.40.10.10:FF:000001">
    <property type="entry name" value="DNA-3-methyladenine glycosylase 2"/>
    <property type="match status" value="1"/>
</dbReference>
<evidence type="ECO:0000256" key="10">
    <source>
        <dbReference type="ARBA" id="ARBA00023125"/>
    </source>
</evidence>
<comment type="cofactor">
    <cofactor evidence="2">
        <name>Zn(2+)</name>
        <dbReference type="ChEBI" id="CHEBI:29105"/>
    </cofactor>
</comment>
<dbReference type="Gene3D" id="1.10.1670.10">
    <property type="entry name" value="Helix-hairpin-Helix base-excision DNA repair enzymes (C-terminal)"/>
    <property type="match status" value="1"/>
</dbReference>
<dbReference type="SUPFAM" id="SSF46689">
    <property type="entry name" value="Homeodomain-like"/>
    <property type="match status" value="1"/>
</dbReference>
<evidence type="ECO:0000313" key="16">
    <source>
        <dbReference type="EMBL" id="GKU74233.1"/>
    </source>
</evidence>
<dbReference type="InterPro" id="IPR018060">
    <property type="entry name" value="HTH_AraC"/>
</dbReference>
<organism evidence="16 18">
    <name type="scientific">Mycobacterium montefiorense</name>
    <dbReference type="NCBI Taxonomy" id="154654"/>
    <lineage>
        <taxon>Bacteria</taxon>
        <taxon>Bacillati</taxon>
        <taxon>Actinomycetota</taxon>
        <taxon>Actinomycetes</taxon>
        <taxon>Mycobacteriales</taxon>
        <taxon>Mycobacteriaceae</taxon>
        <taxon>Mycobacterium</taxon>
        <taxon>Mycobacterium simiae complex</taxon>
    </lineage>
</organism>
<dbReference type="GO" id="GO:0003700">
    <property type="term" value="F:DNA-binding transcription factor activity"/>
    <property type="evidence" value="ECO:0007669"/>
    <property type="project" value="InterPro"/>
</dbReference>
<dbReference type="InterPro" id="IPR011257">
    <property type="entry name" value="DNA_glycosylase"/>
</dbReference>
<accession>A0AA37PT31</accession>
<dbReference type="FunFam" id="3.30.310.20:FF:000001">
    <property type="entry name" value="DNA-3-methyladenine glycosylase 2"/>
    <property type="match status" value="1"/>
</dbReference>
<evidence type="ECO:0000256" key="11">
    <source>
        <dbReference type="ARBA" id="ARBA00023159"/>
    </source>
</evidence>
<dbReference type="InterPro" id="IPR037046">
    <property type="entry name" value="AlkA_N_sf"/>
</dbReference>
<dbReference type="PANTHER" id="PTHR43003">
    <property type="entry name" value="DNA-3-METHYLADENINE GLYCOSYLASE"/>
    <property type="match status" value="1"/>
</dbReference>
<dbReference type="AlphaFoldDB" id="A0AA37PT31"/>
<dbReference type="Pfam" id="PF06029">
    <property type="entry name" value="AlkA_N"/>
    <property type="match status" value="1"/>
</dbReference>
<dbReference type="Pfam" id="PF12833">
    <property type="entry name" value="HTH_18"/>
    <property type="match status" value="1"/>
</dbReference>
<reference evidence="15" key="1">
    <citation type="journal article" date="2018" name="Genome Announc.">
        <title>Draft Genome Sequence of Mycobacterium montefiorense Isolated from Japanese Black Salamander (Hynobius nigrescens).</title>
        <authorList>
            <person name="Fukano H."/>
            <person name="Yoshida M."/>
            <person name="Shimizu A."/>
            <person name="Iwao H."/>
            <person name="Katayama Y."/>
            <person name="Omatsu T."/>
            <person name="Mizutani T."/>
            <person name="Kurata O."/>
            <person name="Wada S."/>
            <person name="Hoshino Y."/>
        </authorList>
    </citation>
    <scope>NUCLEOTIDE SEQUENCE</scope>
    <source>
        <strain evidence="15">BS</strain>
    </source>
</reference>
<reference evidence="16" key="4">
    <citation type="submission" date="2022-04" db="EMBL/GenBank/DDBJ databases">
        <authorList>
            <person name="Komine T."/>
            <person name="Fukano H."/>
            <person name="Wada S."/>
        </authorList>
    </citation>
    <scope>NUCLEOTIDE SEQUENCE</scope>
    <source>
        <strain evidence="16">NJB18185</strain>
    </source>
</reference>
<evidence type="ECO:0000256" key="4">
    <source>
        <dbReference type="ARBA" id="ARBA00022603"/>
    </source>
</evidence>
<evidence type="ECO:0000256" key="8">
    <source>
        <dbReference type="ARBA" id="ARBA00022833"/>
    </source>
</evidence>
<dbReference type="Pfam" id="PF00730">
    <property type="entry name" value="HhH-GPD"/>
    <property type="match status" value="1"/>
</dbReference>
<evidence type="ECO:0000256" key="12">
    <source>
        <dbReference type="ARBA" id="ARBA00023163"/>
    </source>
</evidence>
<dbReference type="EC" id="3.2.2.21" evidence="3"/>
<comment type="caution">
    <text evidence="16">The sequence shown here is derived from an EMBL/GenBank/DDBJ whole genome shotgun (WGS) entry which is preliminary data.</text>
</comment>
<dbReference type="GO" id="GO:0008168">
    <property type="term" value="F:methyltransferase activity"/>
    <property type="evidence" value="ECO:0007669"/>
    <property type="project" value="UniProtKB-KW"/>
</dbReference>
<dbReference type="EMBL" id="BFCH01000021">
    <property type="protein sequence ID" value="GBG39781.1"/>
    <property type="molecule type" value="Genomic_DNA"/>
</dbReference>
<dbReference type="Gene3D" id="1.10.10.60">
    <property type="entry name" value="Homeodomain-like"/>
    <property type="match status" value="1"/>
</dbReference>
<dbReference type="Pfam" id="PF02805">
    <property type="entry name" value="Ada_Zn_binding"/>
    <property type="match status" value="1"/>
</dbReference>
<dbReference type="SMART" id="SM01009">
    <property type="entry name" value="AlkA_N"/>
    <property type="match status" value="1"/>
</dbReference>
<keyword evidence="7" id="KW-0227">DNA damage</keyword>
<dbReference type="Proteomes" id="UP001139505">
    <property type="component" value="Unassembled WGS sequence"/>
</dbReference>
<evidence type="ECO:0000313" key="18">
    <source>
        <dbReference type="Proteomes" id="UP001139505"/>
    </source>
</evidence>
<feature type="domain" description="HTH araC/xylS-type" evidence="14">
    <location>
        <begin position="87"/>
        <end position="185"/>
    </location>
</feature>
<dbReference type="InterPro" id="IPR004026">
    <property type="entry name" value="Ada_DNA_repair_Zn-bd"/>
</dbReference>
<dbReference type="InterPro" id="IPR051912">
    <property type="entry name" value="Alkylbase_DNA_Glycosylase/TA"/>
</dbReference>
<dbReference type="InterPro" id="IPR023170">
    <property type="entry name" value="HhH_base_excis_C"/>
</dbReference>
<dbReference type="GO" id="GO:0006307">
    <property type="term" value="P:DNA alkylation repair"/>
    <property type="evidence" value="ECO:0007669"/>
    <property type="project" value="TreeGrafter"/>
</dbReference>
<dbReference type="GO" id="GO:0006285">
    <property type="term" value="P:base-excision repair, AP site formation"/>
    <property type="evidence" value="ECO:0007669"/>
    <property type="project" value="TreeGrafter"/>
</dbReference>
<dbReference type="InterPro" id="IPR009057">
    <property type="entry name" value="Homeodomain-like_sf"/>
</dbReference>
<dbReference type="PROSITE" id="PS01124">
    <property type="entry name" value="HTH_ARAC_FAMILY_2"/>
    <property type="match status" value="1"/>
</dbReference>
<evidence type="ECO:0000313" key="15">
    <source>
        <dbReference type="EMBL" id="GBG39781.1"/>
    </source>
</evidence>
<keyword evidence="6" id="KW-0479">Metal-binding</keyword>
<dbReference type="Proteomes" id="UP000245060">
    <property type="component" value="Unassembled WGS sequence"/>
</dbReference>
<evidence type="ECO:0000256" key="6">
    <source>
        <dbReference type="ARBA" id="ARBA00022723"/>
    </source>
</evidence>
<evidence type="ECO:0000256" key="3">
    <source>
        <dbReference type="ARBA" id="ARBA00012000"/>
    </source>
</evidence>
<keyword evidence="10" id="KW-0238">DNA-binding</keyword>
<keyword evidence="11" id="KW-0010">Activator</keyword>
<dbReference type="InterPro" id="IPR035451">
    <property type="entry name" value="Ada-like_dom_sf"/>
</dbReference>
<dbReference type="GO" id="GO:0043916">
    <property type="term" value="F:DNA-7-methylguanine glycosylase activity"/>
    <property type="evidence" value="ECO:0007669"/>
    <property type="project" value="TreeGrafter"/>
</dbReference>
<dbReference type="PANTHER" id="PTHR43003:SF13">
    <property type="entry name" value="DNA-3-METHYLADENINE GLYCOSYLASE 2"/>
    <property type="match status" value="1"/>
</dbReference>
<evidence type="ECO:0000259" key="14">
    <source>
        <dbReference type="PROSITE" id="PS01124"/>
    </source>
</evidence>
<dbReference type="SMART" id="SM00478">
    <property type="entry name" value="ENDO3c"/>
    <property type="match status" value="1"/>
</dbReference>
<dbReference type="SUPFAM" id="SSF55945">
    <property type="entry name" value="TATA-box binding protein-like"/>
    <property type="match status" value="1"/>
</dbReference>
<keyword evidence="8" id="KW-0862">Zinc</keyword>
<keyword evidence="5" id="KW-0808">Transferase</keyword>
<proteinExistence type="predicted"/>
<dbReference type="RefSeq" id="WP_108925162.1">
    <property type="nucleotide sequence ID" value="NZ_BFCH01000021.1"/>
</dbReference>
<dbReference type="GO" id="GO:0008270">
    <property type="term" value="F:zinc ion binding"/>
    <property type="evidence" value="ECO:0007669"/>
    <property type="project" value="InterPro"/>
</dbReference>
<keyword evidence="13" id="KW-0234">DNA repair</keyword>
<dbReference type="EMBL" id="BQYH01000029">
    <property type="protein sequence ID" value="GKU74233.1"/>
    <property type="molecule type" value="Genomic_DNA"/>
</dbReference>
<dbReference type="GO" id="GO:0005737">
    <property type="term" value="C:cytoplasm"/>
    <property type="evidence" value="ECO:0007669"/>
    <property type="project" value="TreeGrafter"/>
</dbReference>
<keyword evidence="4" id="KW-0489">Methyltransferase</keyword>
<keyword evidence="17" id="KW-1185">Reference proteome</keyword>
<evidence type="ECO:0000256" key="2">
    <source>
        <dbReference type="ARBA" id="ARBA00001947"/>
    </source>
</evidence>
<dbReference type="SUPFAM" id="SSF57884">
    <property type="entry name" value="Ada DNA repair protein, N-terminal domain (N-Ada 10)"/>
    <property type="match status" value="1"/>
</dbReference>
<dbReference type="GO" id="GO:0032259">
    <property type="term" value="P:methylation"/>
    <property type="evidence" value="ECO:0007669"/>
    <property type="project" value="UniProtKB-KW"/>
</dbReference>
<reference evidence="16" key="3">
    <citation type="journal article" date="2022" name="Microbiol. Resour. Announc.">
        <title>Draft Genome Sequences of Eight Mycobacterium montefiorense Strains Isolated from Salamanders in Captivity.</title>
        <authorList>
            <person name="Komine T."/>
            <person name="Ihara H."/>
            <person name="Fukano H."/>
            <person name="Hoshino Y."/>
            <person name="Kurata O."/>
            <person name="Wada S."/>
        </authorList>
    </citation>
    <scope>NUCLEOTIDE SEQUENCE</scope>
    <source>
        <strain evidence="16">NJB18185</strain>
    </source>
</reference>
<dbReference type="Gene3D" id="1.10.340.30">
    <property type="entry name" value="Hypothetical protein, domain 2"/>
    <property type="match status" value="1"/>
</dbReference>
<evidence type="ECO:0000256" key="5">
    <source>
        <dbReference type="ARBA" id="ARBA00022679"/>
    </source>
</evidence>
<dbReference type="Gene3D" id="3.40.10.10">
    <property type="entry name" value="DNA Methylphosphotriester Repair Domain"/>
    <property type="match status" value="1"/>
</dbReference>
<sequence length="495" mass="54004">MHDDFERCYRAVQSKEARFDGWFVTAVLTTRIYCRPSCPVRPPFARNVRFYPTAAAAQRVGFRACKRCRPDASPGSPEWNVRGDVVARAMRLIADGTVDRDGVAGLAAHLGYTTRQLERLLQAEVGAGPLALARAQRGQTARLLIESTDLPFGDVAFAAGFSSIRQFNDTVRLVFESTPTALRRRAAARFGSKPTSPGTVSLRLPVRTPFAYQGVFGHLAAGAVPGCEEVRDGAYRRSLRLPFGNAVVALTPAVDHVRCLLVLDDFRDLTTAIARCRRLLDLDADPEAIVDTLSRDPLLTAVVAKAPGQRIPRAVDEAELAVRAVLGQQVSIKAAGTHAGRLVAAYGQPIHNPEGTLTHTFPSVEQLAEIDPSHLAFPKSRQRTMTALVASLRDGSVVLDAGCDWDSARTQLLALPGVGPWTAELIAMRGLGDPDAFPASDLGLQLAAKHLGLPTDQRKLIEHSTRWRPWRSYVTQHLWATLEHPVNHWPPKEVA</sequence>
<evidence type="ECO:0000256" key="1">
    <source>
        <dbReference type="ARBA" id="ARBA00000086"/>
    </source>
</evidence>
<dbReference type="Gene3D" id="3.30.310.20">
    <property type="entry name" value="DNA-3-methyladenine glycosylase AlkA, N-terminal domain"/>
    <property type="match status" value="1"/>
</dbReference>
<evidence type="ECO:0000313" key="17">
    <source>
        <dbReference type="Proteomes" id="UP000245060"/>
    </source>
</evidence>
<comment type="catalytic activity">
    <reaction evidence="1">
        <text>Hydrolysis of alkylated DNA, releasing 3-methyladenine, 3-methylguanine, 7-methylguanine and 7-methyladenine.</text>
        <dbReference type="EC" id="3.2.2.21"/>
    </reaction>
</comment>
<evidence type="ECO:0000256" key="9">
    <source>
        <dbReference type="ARBA" id="ARBA00023015"/>
    </source>
</evidence>
<dbReference type="SUPFAM" id="SSF48150">
    <property type="entry name" value="DNA-glycosylase"/>
    <property type="match status" value="1"/>
</dbReference>
<evidence type="ECO:0000256" key="13">
    <source>
        <dbReference type="ARBA" id="ARBA00023204"/>
    </source>
</evidence>
<dbReference type="SMART" id="SM00342">
    <property type="entry name" value="HTH_ARAC"/>
    <property type="match status" value="1"/>
</dbReference>
<keyword evidence="9" id="KW-0805">Transcription regulation</keyword>